<dbReference type="GO" id="GO:0005634">
    <property type="term" value="C:nucleus"/>
    <property type="evidence" value="ECO:0007669"/>
    <property type="project" value="InterPro"/>
</dbReference>
<dbReference type="InterPro" id="IPR009422">
    <property type="entry name" value="Gemin6"/>
</dbReference>
<protein>
    <recommendedName>
        <fullName evidence="1">AD domain-containing protein</fullName>
    </recommendedName>
</protein>
<dbReference type="GO" id="GO:0032797">
    <property type="term" value="C:SMN complex"/>
    <property type="evidence" value="ECO:0007669"/>
    <property type="project" value="TreeGrafter"/>
</dbReference>
<name>A0A9P1I735_9PELO</name>
<dbReference type="PROSITE" id="PS52001">
    <property type="entry name" value="AD"/>
    <property type="match status" value="1"/>
</dbReference>
<organism evidence="2 3">
    <name type="scientific">Caenorhabditis angaria</name>
    <dbReference type="NCBI Taxonomy" id="860376"/>
    <lineage>
        <taxon>Eukaryota</taxon>
        <taxon>Metazoa</taxon>
        <taxon>Ecdysozoa</taxon>
        <taxon>Nematoda</taxon>
        <taxon>Chromadorea</taxon>
        <taxon>Rhabditida</taxon>
        <taxon>Rhabditina</taxon>
        <taxon>Rhabditomorpha</taxon>
        <taxon>Rhabditoidea</taxon>
        <taxon>Rhabditidae</taxon>
        <taxon>Peloderinae</taxon>
        <taxon>Caenorhabditis</taxon>
    </lineage>
</organism>
<proteinExistence type="predicted"/>
<reference evidence="2" key="1">
    <citation type="submission" date="2022-11" db="EMBL/GenBank/DDBJ databases">
        <authorList>
            <person name="Kikuchi T."/>
        </authorList>
    </citation>
    <scope>NUCLEOTIDE SEQUENCE</scope>
    <source>
        <strain evidence="2">PS1010</strain>
    </source>
</reference>
<evidence type="ECO:0000313" key="2">
    <source>
        <dbReference type="EMBL" id="CAI5439713.1"/>
    </source>
</evidence>
<dbReference type="GO" id="GO:0000245">
    <property type="term" value="P:spliceosomal complex assembly"/>
    <property type="evidence" value="ECO:0007669"/>
    <property type="project" value="InterPro"/>
</dbReference>
<evidence type="ECO:0000259" key="1">
    <source>
        <dbReference type="PROSITE" id="PS52001"/>
    </source>
</evidence>
<sequence>MEVIIHHLPERNSKSQKLSKGTLVTQDPITNTVILAEFFENGDEIRQFHLIPGTSIEKIEKFEENQRDPKIFDKYLNYEENEEESEEEVKKRALKIVSYLRSHHIDVVEKSDGIYEISGIVKFGKPYKRANFYCDIPLVLQRILKLIDQIE</sequence>
<dbReference type="PANTHER" id="PTHR14710">
    <property type="entry name" value="GEM-ASSOCIATED PROTEIN 6"/>
    <property type="match status" value="1"/>
</dbReference>
<dbReference type="Gene3D" id="2.30.30.100">
    <property type="match status" value="1"/>
</dbReference>
<dbReference type="OrthoDB" id="77463at2759"/>
<comment type="caution">
    <text evidence="2">The sequence shown here is derived from an EMBL/GenBank/DDBJ whole genome shotgun (WGS) entry which is preliminary data.</text>
</comment>
<feature type="domain" description="AD" evidence="1">
    <location>
        <begin position="52"/>
        <end position="151"/>
    </location>
</feature>
<dbReference type="AlphaFoldDB" id="A0A9P1I735"/>
<dbReference type="EMBL" id="CANHGI010000001">
    <property type="protein sequence ID" value="CAI5439713.1"/>
    <property type="molecule type" value="Genomic_DNA"/>
</dbReference>
<keyword evidence="3" id="KW-1185">Reference proteome</keyword>
<dbReference type="GO" id="GO:0000387">
    <property type="term" value="P:spliceosomal snRNP assembly"/>
    <property type="evidence" value="ECO:0007669"/>
    <property type="project" value="TreeGrafter"/>
</dbReference>
<gene>
    <name evidence="2" type="ORF">CAMP_LOCUS2350</name>
</gene>
<dbReference type="InterPro" id="IPR047574">
    <property type="entry name" value="AD"/>
</dbReference>
<evidence type="ECO:0000313" key="3">
    <source>
        <dbReference type="Proteomes" id="UP001152747"/>
    </source>
</evidence>
<accession>A0A9P1I735</accession>
<dbReference type="Proteomes" id="UP001152747">
    <property type="component" value="Unassembled WGS sequence"/>
</dbReference>
<dbReference type="PANTHER" id="PTHR14710:SF2">
    <property type="entry name" value="GEM-ASSOCIATED PROTEIN 6"/>
    <property type="match status" value="1"/>
</dbReference>